<sequence length="141" mass="14147">MTLTLGDVLLQPSVMAGDPLFHGHCEQVSATRSVGTVPGCPEHCAPAAVSVRLAAAAAEAGLPLIEPPKVVPFAGITALVGILARGFKADLTLPDDSGQVAAESSCLAGTRAALGDDAGSPVTLEFGIPVRSVVGATPRWP</sequence>
<dbReference type="RefSeq" id="WP_110499763.1">
    <property type="nucleotide sequence ID" value="NZ_QJVD01000003.1"/>
</dbReference>
<evidence type="ECO:0000313" key="1">
    <source>
        <dbReference type="EMBL" id="PYI69015.1"/>
    </source>
</evidence>
<organism evidence="1 2">
    <name type="scientific">Arthrobacter livingstonensis</name>
    <dbReference type="NCBI Taxonomy" id="670078"/>
    <lineage>
        <taxon>Bacteria</taxon>
        <taxon>Bacillati</taxon>
        <taxon>Actinomycetota</taxon>
        <taxon>Actinomycetes</taxon>
        <taxon>Micrococcales</taxon>
        <taxon>Micrococcaceae</taxon>
        <taxon>Arthrobacter</taxon>
    </lineage>
</organism>
<accession>A0A2V5LBL0</accession>
<evidence type="ECO:0000313" key="2">
    <source>
        <dbReference type="Proteomes" id="UP000247832"/>
    </source>
</evidence>
<dbReference type="EMBL" id="QJVD01000003">
    <property type="protein sequence ID" value="PYI69015.1"/>
    <property type="molecule type" value="Genomic_DNA"/>
</dbReference>
<dbReference type="AlphaFoldDB" id="A0A2V5LBL0"/>
<reference evidence="1 2" key="1">
    <citation type="submission" date="2018-05" db="EMBL/GenBank/DDBJ databases">
        <title>Genetic diversity of glacier-inhabiting Cryobacterium bacteria in China and description of Cryobacterium mengkeensis sp. nov. and Arthrobacter glacialis sp. nov.</title>
        <authorList>
            <person name="Liu Q."/>
            <person name="Xin Y.-H."/>
        </authorList>
    </citation>
    <scope>NUCLEOTIDE SEQUENCE [LARGE SCALE GENOMIC DNA]</scope>
    <source>
        <strain evidence="1 2">LI2</strain>
    </source>
</reference>
<dbReference type="Proteomes" id="UP000247832">
    <property type="component" value="Unassembled WGS sequence"/>
</dbReference>
<protein>
    <submittedName>
        <fullName evidence="1">Uncharacterized protein</fullName>
    </submittedName>
</protein>
<gene>
    <name evidence="1" type="ORF">CVV68_04260</name>
</gene>
<proteinExistence type="predicted"/>
<name>A0A2V5LBL0_9MICC</name>
<keyword evidence="2" id="KW-1185">Reference proteome</keyword>
<comment type="caution">
    <text evidence="1">The sequence shown here is derived from an EMBL/GenBank/DDBJ whole genome shotgun (WGS) entry which is preliminary data.</text>
</comment>